<dbReference type="PROSITE" id="PS50263">
    <property type="entry name" value="CN_HYDROLASE"/>
    <property type="match status" value="1"/>
</dbReference>
<dbReference type="GO" id="GO:0016811">
    <property type="term" value="F:hydrolase activity, acting on carbon-nitrogen (but not peptide) bonds, in linear amides"/>
    <property type="evidence" value="ECO:0007669"/>
    <property type="project" value="TreeGrafter"/>
</dbReference>
<gene>
    <name evidence="3" type="ORF">SPI_02034</name>
</gene>
<dbReference type="InterPro" id="IPR050345">
    <property type="entry name" value="Aliph_Amidase/BUP"/>
</dbReference>
<evidence type="ECO:0000313" key="4">
    <source>
        <dbReference type="Proteomes" id="UP000076874"/>
    </source>
</evidence>
<dbReference type="InterPro" id="IPR003010">
    <property type="entry name" value="C-N_Hydrolase"/>
</dbReference>
<keyword evidence="1 3" id="KW-0378">Hydrolase</keyword>
<dbReference type="SUPFAM" id="SSF56317">
    <property type="entry name" value="Carbon-nitrogen hydrolase"/>
    <property type="match status" value="1"/>
</dbReference>
<evidence type="ECO:0000259" key="2">
    <source>
        <dbReference type="PROSITE" id="PS50263"/>
    </source>
</evidence>
<dbReference type="InterPro" id="IPR036526">
    <property type="entry name" value="C-N_Hydrolase_sf"/>
</dbReference>
<evidence type="ECO:0000256" key="1">
    <source>
        <dbReference type="ARBA" id="ARBA00022801"/>
    </source>
</evidence>
<dbReference type="Gene3D" id="3.60.110.10">
    <property type="entry name" value="Carbon-nitrogen hydrolase"/>
    <property type="match status" value="1"/>
</dbReference>
<sequence length="374" mass="39652">MARTITVAAAQMGPVWSDPVNPGGPASRQAALARMLVLLEDAAARGAQLVVYPELALTTFFPRGLLTDPAEVAAFFEPARPGSDVLASPHFQPLIDRATALGVDVSLGYAERWTAGDGVTTTDYNAALYYSATTRTVLAKYRKVHLPGRTTLLPDPGAAQQLEKYYFTPGDLGFQAFRVPGLVPGALKSEDAGTGTAAATAASDNSGTVGRGDPILGMLICNDRRWPEAWRCLGLQGAELVLCGYNSSNYKPQEPGTEAEQEALALLHHHISCQSGSYHNACFGVHVAKAGVEASGPGGGLIGESVIYDPLGRKVAQSTTKEDELLVATLDLDLCRAPRAGVFNFANHRRVEHYGRIVEQVGLVEPPLLSKATT</sequence>
<feature type="domain" description="CN hydrolase" evidence="2">
    <location>
        <begin position="5"/>
        <end position="332"/>
    </location>
</feature>
<organism evidence="3 4">
    <name type="scientific">Niveomyces insectorum RCEF 264</name>
    <dbReference type="NCBI Taxonomy" id="1081102"/>
    <lineage>
        <taxon>Eukaryota</taxon>
        <taxon>Fungi</taxon>
        <taxon>Dikarya</taxon>
        <taxon>Ascomycota</taxon>
        <taxon>Pezizomycotina</taxon>
        <taxon>Sordariomycetes</taxon>
        <taxon>Hypocreomycetidae</taxon>
        <taxon>Hypocreales</taxon>
        <taxon>Cordycipitaceae</taxon>
        <taxon>Niveomyces</taxon>
    </lineage>
</organism>
<keyword evidence="4" id="KW-1185">Reference proteome</keyword>
<accession>A0A167XQ50</accession>
<dbReference type="Pfam" id="PF00795">
    <property type="entry name" value="CN_hydrolase"/>
    <property type="match status" value="1"/>
</dbReference>
<dbReference type="STRING" id="1081102.A0A167XQ50"/>
<reference evidence="3 4" key="1">
    <citation type="journal article" date="2016" name="Genome Biol. Evol.">
        <title>Divergent and convergent evolution of fungal pathogenicity.</title>
        <authorList>
            <person name="Shang Y."/>
            <person name="Xiao G."/>
            <person name="Zheng P."/>
            <person name="Cen K."/>
            <person name="Zhan S."/>
            <person name="Wang C."/>
        </authorList>
    </citation>
    <scope>NUCLEOTIDE SEQUENCE [LARGE SCALE GENOMIC DNA]</scope>
    <source>
        <strain evidence="3 4">RCEF 264</strain>
    </source>
</reference>
<dbReference type="PANTHER" id="PTHR43674:SF12">
    <property type="entry name" value="NITRILASE C965.09-RELATED"/>
    <property type="match status" value="1"/>
</dbReference>
<comment type="caution">
    <text evidence="3">The sequence shown here is derived from an EMBL/GenBank/DDBJ whole genome shotgun (WGS) entry which is preliminary data.</text>
</comment>
<dbReference type="PANTHER" id="PTHR43674">
    <property type="entry name" value="NITRILASE C965.09-RELATED"/>
    <property type="match status" value="1"/>
</dbReference>
<proteinExistence type="predicted"/>
<protein>
    <submittedName>
        <fullName evidence="3">N-carbamyl-d-amino acid amidohydrolase</fullName>
    </submittedName>
</protein>
<dbReference type="AlphaFoldDB" id="A0A167XQ50"/>
<name>A0A167XQ50_9HYPO</name>
<dbReference type="OrthoDB" id="412018at2759"/>
<dbReference type="EMBL" id="AZHD01000003">
    <property type="protein sequence ID" value="OAA65247.1"/>
    <property type="molecule type" value="Genomic_DNA"/>
</dbReference>
<evidence type="ECO:0000313" key="3">
    <source>
        <dbReference type="EMBL" id="OAA65247.1"/>
    </source>
</evidence>
<dbReference type="Proteomes" id="UP000076874">
    <property type="component" value="Unassembled WGS sequence"/>
</dbReference>